<comment type="caution">
    <text evidence="2">The sequence shown here is derived from an EMBL/GenBank/DDBJ whole genome shotgun (WGS) entry which is preliminary data.</text>
</comment>
<dbReference type="EMBL" id="JACEIK010001483">
    <property type="protein sequence ID" value="MCD7469771.1"/>
    <property type="molecule type" value="Genomic_DNA"/>
</dbReference>
<reference evidence="2 3" key="1">
    <citation type="journal article" date="2021" name="BMC Genomics">
        <title>Datura genome reveals duplications of psychoactive alkaloid biosynthetic genes and high mutation rate following tissue culture.</title>
        <authorList>
            <person name="Rajewski A."/>
            <person name="Carter-House D."/>
            <person name="Stajich J."/>
            <person name="Litt A."/>
        </authorList>
    </citation>
    <scope>NUCLEOTIDE SEQUENCE [LARGE SCALE GENOMIC DNA]</scope>
    <source>
        <strain evidence="2">AR-01</strain>
    </source>
</reference>
<sequence>MLESSQYRSGNTSLPYGIIVTRIIKAMGVDISSFPVKEISSTYNNQAFSSMGYILDEGVWVNKASYKPKIRHVSPDGPSCVKIDEDKRKDSKSTSCNDQEDIHKSNQRKTKHPFEIRIHHSQGNQIIKEGKRKKHQPAIN</sequence>
<protein>
    <submittedName>
        <fullName evidence="2">Uncharacterized protein</fullName>
    </submittedName>
</protein>
<feature type="compositionally biased region" description="Basic and acidic residues" evidence="1">
    <location>
        <begin position="82"/>
        <end position="92"/>
    </location>
</feature>
<proteinExistence type="predicted"/>
<gene>
    <name evidence="2" type="ORF">HAX54_009015</name>
</gene>
<feature type="compositionally biased region" description="Basic residues" evidence="1">
    <location>
        <begin position="130"/>
        <end position="140"/>
    </location>
</feature>
<feature type="region of interest" description="Disordered" evidence="1">
    <location>
        <begin position="73"/>
        <end position="140"/>
    </location>
</feature>
<evidence type="ECO:0000256" key="1">
    <source>
        <dbReference type="SAM" id="MobiDB-lite"/>
    </source>
</evidence>
<keyword evidence="3" id="KW-1185">Reference proteome</keyword>
<name>A0ABS8TG22_DATST</name>
<evidence type="ECO:0000313" key="2">
    <source>
        <dbReference type="EMBL" id="MCD7469771.1"/>
    </source>
</evidence>
<organism evidence="2 3">
    <name type="scientific">Datura stramonium</name>
    <name type="common">Jimsonweed</name>
    <name type="synonym">Common thornapple</name>
    <dbReference type="NCBI Taxonomy" id="4076"/>
    <lineage>
        <taxon>Eukaryota</taxon>
        <taxon>Viridiplantae</taxon>
        <taxon>Streptophyta</taxon>
        <taxon>Embryophyta</taxon>
        <taxon>Tracheophyta</taxon>
        <taxon>Spermatophyta</taxon>
        <taxon>Magnoliopsida</taxon>
        <taxon>eudicotyledons</taxon>
        <taxon>Gunneridae</taxon>
        <taxon>Pentapetalae</taxon>
        <taxon>asterids</taxon>
        <taxon>lamiids</taxon>
        <taxon>Solanales</taxon>
        <taxon>Solanaceae</taxon>
        <taxon>Solanoideae</taxon>
        <taxon>Datureae</taxon>
        <taxon>Datura</taxon>
    </lineage>
</organism>
<evidence type="ECO:0000313" key="3">
    <source>
        <dbReference type="Proteomes" id="UP000823775"/>
    </source>
</evidence>
<dbReference type="Proteomes" id="UP000823775">
    <property type="component" value="Unassembled WGS sequence"/>
</dbReference>
<accession>A0ABS8TG22</accession>